<keyword evidence="2" id="KW-1185">Reference proteome</keyword>
<dbReference type="InterPro" id="IPR032675">
    <property type="entry name" value="LRR_dom_sf"/>
</dbReference>
<dbReference type="AlphaFoldDB" id="A0A9P6MX75"/>
<evidence type="ECO:0000313" key="2">
    <source>
        <dbReference type="Proteomes" id="UP000703661"/>
    </source>
</evidence>
<dbReference type="PANTHER" id="PTHR24114:SF2">
    <property type="entry name" value="F-BOX DOMAIN-CONTAINING PROTEIN-RELATED"/>
    <property type="match status" value="1"/>
</dbReference>
<comment type="caution">
    <text evidence="1">The sequence shown here is derived from an EMBL/GenBank/DDBJ whole genome shotgun (WGS) entry which is preliminary data.</text>
</comment>
<organism evidence="1 2">
    <name type="scientific">Entomortierella chlamydospora</name>
    <dbReference type="NCBI Taxonomy" id="101097"/>
    <lineage>
        <taxon>Eukaryota</taxon>
        <taxon>Fungi</taxon>
        <taxon>Fungi incertae sedis</taxon>
        <taxon>Mucoromycota</taxon>
        <taxon>Mortierellomycotina</taxon>
        <taxon>Mortierellomycetes</taxon>
        <taxon>Mortierellales</taxon>
        <taxon>Mortierellaceae</taxon>
        <taxon>Entomortierella</taxon>
    </lineage>
</organism>
<dbReference type="Pfam" id="PF13516">
    <property type="entry name" value="LRR_6"/>
    <property type="match status" value="3"/>
</dbReference>
<gene>
    <name evidence="1" type="ORF">BGZ80_009428</name>
</gene>
<dbReference type="Gene3D" id="3.80.10.10">
    <property type="entry name" value="Ribonuclease Inhibitor"/>
    <property type="match status" value="1"/>
</dbReference>
<proteinExistence type="predicted"/>
<protein>
    <submittedName>
        <fullName evidence="1">Uncharacterized protein</fullName>
    </submittedName>
</protein>
<accession>A0A9P6MX75</accession>
<reference evidence="1" key="1">
    <citation type="journal article" date="2020" name="Fungal Divers.">
        <title>Resolving the Mortierellaceae phylogeny through synthesis of multi-gene phylogenetics and phylogenomics.</title>
        <authorList>
            <person name="Vandepol N."/>
            <person name="Liber J."/>
            <person name="Desiro A."/>
            <person name="Na H."/>
            <person name="Kennedy M."/>
            <person name="Barry K."/>
            <person name="Grigoriev I.V."/>
            <person name="Miller A.N."/>
            <person name="O'Donnell K."/>
            <person name="Stajich J.E."/>
            <person name="Bonito G."/>
        </authorList>
    </citation>
    <scope>NUCLEOTIDE SEQUENCE</scope>
    <source>
        <strain evidence="1">NRRL 2769</strain>
    </source>
</reference>
<sequence length="129" mass="13923">MELSEHGPRLESVERNKHLIKHLKIHGSTYDEPSSTSVRDIELSEALKTNSNLTTLDLCRNSIGPNEAQALSEALKASSTLTTLSLRYNSIGPDGARALSDGLKTNSSLIALNFRNNSIGSNGALFKLS</sequence>
<dbReference type="InterPro" id="IPR052394">
    <property type="entry name" value="LRR-containing"/>
</dbReference>
<dbReference type="SUPFAM" id="SSF52047">
    <property type="entry name" value="RNI-like"/>
    <property type="match status" value="1"/>
</dbReference>
<dbReference type="PANTHER" id="PTHR24114">
    <property type="entry name" value="LEUCINE RICH REPEAT FAMILY PROTEIN"/>
    <property type="match status" value="1"/>
</dbReference>
<name>A0A9P6MX75_9FUNG</name>
<dbReference type="EMBL" id="JAAAID010000564">
    <property type="protein sequence ID" value="KAG0016104.1"/>
    <property type="molecule type" value="Genomic_DNA"/>
</dbReference>
<evidence type="ECO:0000313" key="1">
    <source>
        <dbReference type="EMBL" id="KAG0016104.1"/>
    </source>
</evidence>
<dbReference type="InterPro" id="IPR001611">
    <property type="entry name" value="Leu-rich_rpt"/>
</dbReference>
<dbReference type="Proteomes" id="UP000703661">
    <property type="component" value="Unassembled WGS sequence"/>
</dbReference>
<dbReference type="SMART" id="SM00368">
    <property type="entry name" value="LRR_RI"/>
    <property type="match status" value="2"/>
</dbReference>